<dbReference type="SUPFAM" id="SSF54928">
    <property type="entry name" value="RNA-binding domain, RBD"/>
    <property type="match status" value="1"/>
</dbReference>
<evidence type="ECO:0000313" key="2">
    <source>
        <dbReference type="Proteomes" id="UP000887563"/>
    </source>
</evidence>
<evidence type="ECO:0000313" key="3">
    <source>
        <dbReference type="WBParaSite" id="Minc3s07372g41041"/>
    </source>
</evidence>
<protein>
    <submittedName>
        <fullName evidence="3">RRM domain-containing protein</fullName>
    </submittedName>
</protein>
<accession>A0A914NT38</accession>
<dbReference type="Pfam" id="PF00076">
    <property type="entry name" value="RRM_1"/>
    <property type="match status" value="1"/>
</dbReference>
<reference evidence="3" key="1">
    <citation type="submission" date="2022-11" db="UniProtKB">
        <authorList>
            <consortium name="WormBaseParasite"/>
        </authorList>
    </citation>
    <scope>IDENTIFICATION</scope>
</reference>
<name>A0A914NT38_MELIC</name>
<dbReference type="InterPro" id="IPR035979">
    <property type="entry name" value="RBD_domain_sf"/>
</dbReference>
<dbReference type="GO" id="GO:0003723">
    <property type="term" value="F:RNA binding"/>
    <property type="evidence" value="ECO:0007669"/>
    <property type="project" value="InterPro"/>
</dbReference>
<evidence type="ECO:0000259" key="1">
    <source>
        <dbReference type="Pfam" id="PF00076"/>
    </source>
</evidence>
<dbReference type="AlphaFoldDB" id="A0A914NT38"/>
<dbReference type="InterPro" id="IPR000504">
    <property type="entry name" value="RRM_dom"/>
</dbReference>
<organism evidence="2 3">
    <name type="scientific">Meloidogyne incognita</name>
    <name type="common">Southern root-knot nematode worm</name>
    <name type="synonym">Oxyuris incognita</name>
    <dbReference type="NCBI Taxonomy" id="6306"/>
    <lineage>
        <taxon>Eukaryota</taxon>
        <taxon>Metazoa</taxon>
        <taxon>Ecdysozoa</taxon>
        <taxon>Nematoda</taxon>
        <taxon>Chromadorea</taxon>
        <taxon>Rhabditida</taxon>
        <taxon>Tylenchina</taxon>
        <taxon>Tylenchomorpha</taxon>
        <taxon>Tylenchoidea</taxon>
        <taxon>Meloidogynidae</taxon>
        <taxon>Meloidogyninae</taxon>
        <taxon>Meloidogyne</taxon>
        <taxon>Meloidogyne incognita group</taxon>
    </lineage>
</organism>
<proteinExistence type="predicted"/>
<dbReference type="Gene3D" id="3.30.70.330">
    <property type="match status" value="1"/>
</dbReference>
<feature type="domain" description="RRM" evidence="1">
    <location>
        <begin position="66"/>
        <end position="98"/>
    </location>
</feature>
<sequence length="100" mass="11257">MYLCFRGQSCFIGNFNFMGLLLSNDQATNDKTENNGYDSKTINEQNEIVVEDSDEPNDDGTEQKKIFCGGISYDTTGDDLASHFSQFGSIKEAQVKYDRM</sequence>
<keyword evidence="2" id="KW-1185">Reference proteome</keyword>
<dbReference type="WBParaSite" id="Minc3s07372g41041">
    <property type="protein sequence ID" value="Minc3s07372g41041"/>
    <property type="gene ID" value="Minc3s07372g41041"/>
</dbReference>
<dbReference type="InterPro" id="IPR012677">
    <property type="entry name" value="Nucleotide-bd_a/b_plait_sf"/>
</dbReference>
<dbReference type="Proteomes" id="UP000887563">
    <property type="component" value="Unplaced"/>
</dbReference>